<proteinExistence type="predicted"/>
<dbReference type="AlphaFoldDB" id="A0A2T8F4V4"/>
<sequence>MTRTPGAESGFDWSPDGRRLAFTHWPGPYREGIDVWTIRPDGSGLRMVMGTPELDLTPAWSPGGRRLALYSDGPDPFGSAPQPGLWTVGA</sequence>
<dbReference type="InterPro" id="IPR011042">
    <property type="entry name" value="6-blade_b-propeller_TolB-like"/>
</dbReference>
<organism evidence="2 3">
    <name type="scientific">Nocardioides gansuensis</name>
    <dbReference type="NCBI Taxonomy" id="2138300"/>
    <lineage>
        <taxon>Bacteria</taxon>
        <taxon>Bacillati</taxon>
        <taxon>Actinomycetota</taxon>
        <taxon>Actinomycetes</taxon>
        <taxon>Propionibacteriales</taxon>
        <taxon>Nocardioidaceae</taxon>
        <taxon>Nocardioides</taxon>
    </lineage>
</organism>
<dbReference type="EMBL" id="QDGZ01000014">
    <property type="protein sequence ID" value="PVG80747.1"/>
    <property type="molecule type" value="Genomic_DNA"/>
</dbReference>
<evidence type="ECO:0008006" key="4">
    <source>
        <dbReference type="Google" id="ProtNLM"/>
    </source>
</evidence>
<dbReference type="Pfam" id="PF07676">
    <property type="entry name" value="PD40"/>
    <property type="match status" value="2"/>
</dbReference>
<dbReference type="SUPFAM" id="SSF82171">
    <property type="entry name" value="DPP6 N-terminal domain-like"/>
    <property type="match status" value="1"/>
</dbReference>
<evidence type="ECO:0000313" key="3">
    <source>
        <dbReference type="Proteomes" id="UP000246018"/>
    </source>
</evidence>
<evidence type="ECO:0000313" key="2">
    <source>
        <dbReference type="EMBL" id="PVG80747.1"/>
    </source>
</evidence>
<keyword evidence="3" id="KW-1185">Reference proteome</keyword>
<feature type="region of interest" description="Disordered" evidence="1">
    <location>
        <begin position="71"/>
        <end position="90"/>
    </location>
</feature>
<evidence type="ECO:0000256" key="1">
    <source>
        <dbReference type="SAM" id="MobiDB-lite"/>
    </source>
</evidence>
<name>A0A2T8F4V4_9ACTN</name>
<dbReference type="InterPro" id="IPR011659">
    <property type="entry name" value="WD40"/>
</dbReference>
<accession>A0A2T8F4V4</accession>
<dbReference type="Proteomes" id="UP000246018">
    <property type="component" value="Unassembled WGS sequence"/>
</dbReference>
<dbReference type="Gene3D" id="2.120.10.30">
    <property type="entry name" value="TolB, C-terminal domain"/>
    <property type="match status" value="1"/>
</dbReference>
<comment type="caution">
    <text evidence="2">The sequence shown here is derived from an EMBL/GenBank/DDBJ whole genome shotgun (WGS) entry which is preliminary data.</text>
</comment>
<protein>
    <recommendedName>
        <fullName evidence="4">S9 family peptidase</fullName>
    </recommendedName>
</protein>
<reference evidence="2 3" key="1">
    <citation type="submission" date="2018-04" db="EMBL/GenBank/DDBJ databases">
        <title>Genome of Nocardioides gansuensis WSJ-1.</title>
        <authorList>
            <person name="Wu S."/>
            <person name="Wang G."/>
        </authorList>
    </citation>
    <scope>NUCLEOTIDE SEQUENCE [LARGE SCALE GENOMIC DNA]</scope>
    <source>
        <strain evidence="2 3">WSJ-1</strain>
    </source>
</reference>
<gene>
    <name evidence="2" type="ORF">DDE18_21630</name>
</gene>